<dbReference type="Proteomes" id="UP000001996">
    <property type="component" value="Unassembled WGS sequence"/>
</dbReference>
<gene>
    <name evidence="7" type="ORF">LELG_04458</name>
</gene>
<dbReference type="GeneID" id="5231436"/>
<dbReference type="OrthoDB" id="198977at2759"/>
<dbReference type="FunCoup" id="A5E4B9">
    <property type="interactions" value="252"/>
</dbReference>
<dbReference type="GO" id="GO:0048211">
    <property type="term" value="P:Golgi vesicle docking"/>
    <property type="evidence" value="ECO:0007669"/>
    <property type="project" value="TreeGrafter"/>
</dbReference>
<evidence type="ECO:0000313" key="8">
    <source>
        <dbReference type="Proteomes" id="UP000001996"/>
    </source>
</evidence>
<comment type="subcellular location">
    <subcellularLocation>
        <location evidence="1">Golgi apparatus</location>
    </subcellularLocation>
</comment>
<dbReference type="GO" id="GO:0006888">
    <property type="term" value="P:endoplasmic reticulum to Golgi vesicle-mediated transport"/>
    <property type="evidence" value="ECO:0007669"/>
    <property type="project" value="TreeGrafter"/>
</dbReference>
<dbReference type="HOGENOM" id="CLU_001063_0_0_1"/>
<dbReference type="PANTHER" id="PTHR10013:SF0">
    <property type="entry name" value="GENERAL VESICULAR TRANSPORT FACTOR P115"/>
    <property type="match status" value="1"/>
</dbReference>
<proteinExistence type="predicted"/>
<dbReference type="InterPro" id="IPR024095">
    <property type="entry name" value="Vesicle_P115"/>
</dbReference>
<dbReference type="Pfam" id="PF04871">
    <property type="entry name" value="Uso1_p115_C"/>
    <property type="match status" value="1"/>
</dbReference>
<dbReference type="GO" id="GO:0012507">
    <property type="term" value="C:ER to Golgi transport vesicle membrane"/>
    <property type="evidence" value="ECO:0007669"/>
    <property type="project" value="TreeGrafter"/>
</dbReference>
<name>A5E4B9_LODEL</name>
<dbReference type="GO" id="GO:0005795">
    <property type="term" value="C:Golgi stack"/>
    <property type="evidence" value="ECO:0007669"/>
    <property type="project" value="TreeGrafter"/>
</dbReference>
<organism evidence="7 8">
    <name type="scientific">Lodderomyces elongisporus (strain ATCC 11503 / CBS 2605 / JCM 1781 / NBRC 1676 / NRRL YB-4239)</name>
    <name type="common">Yeast</name>
    <name type="synonym">Saccharomyces elongisporus</name>
    <dbReference type="NCBI Taxonomy" id="379508"/>
    <lineage>
        <taxon>Eukaryota</taxon>
        <taxon>Fungi</taxon>
        <taxon>Dikarya</taxon>
        <taxon>Ascomycota</taxon>
        <taxon>Saccharomycotina</taxon>
        <taxon>Pichiomycetes</taxon>
        <taxon>Debaryomycetaceae</taxon>
        <taxon>Candida/Lodderomyces clade</taxon>
        <taxon>Lodderomyces</taxon>
    </lineage>
</organism>
<evidence type="ECO:0000313" key="7">
    <source>
        <dbReference type="EMBL" id="EDK46277.1"/>
    </source>
</evidence>
<dbReference type="Pfam" id="PF04869">
    <property type="entry name" value="Uso1_p115_head"/>
    <property type="match status" value="1"/>
</dbReference>
<dbReference type="Gene3D" id="1.10.287.1490">
    <property type="match status" value="1"/>
</dbReference>
<dbReference type="GO" id="GO:0005783">
    <property type="term" value="C:endoplasmic reticulum"/>
    <property type="evidence" value="ECO:0007669"/>
    <property type="project" value="TreeGrafter"/>
</dbReference>
<dbReference type="GO" id="GO:0000139">
    <property type="term" value="C:Golgi membrane"/>
    <property type="evidence" value="ECO:0007669"/>
    <property type="project" value="InterPro"/>
</dbReference>
<dbReference type="STRING" id="379508.A5E4B9"/>
<evidence type="ECO:0008006" key="9">
    <source>
        <dbReference type="Google" id="ProtNLM"/>
    </source>
</evidence>
<accession>A5E4B9</accession>
<dbReference type="InterPro" id="IPR006955">
    <property type="entry name" value="Uso1_p115_C"/>
</dbReference>
<feature type="domain" description="Vesicle tethering protein Uso1/P115-like head" evidence="5">
    <location>
        <begin position="389"/>
        <end position="740"/>
    </location>
</feature>
<evidence type="ECO:0000256" key="4">
    <source>
        <dbReference type="SAM" id="MobiDB-lite"/>
    </source>
</evidence>
<evidence type="ECO:0000256" key="1">
    <source>
        <dbReference type="ARBA" id="ARBA00004555"/>
    </source>
</evidence>
<dbReference type="KEGG" id="lel:PVL30_004175"/>
<dbReference type="GO" id="GO:0048280">
    <property type="term" value="P:vesicle fusion with Golgi apparatus"/>
    <property type="evidence" value="ECO:0007669"/>
    <property type="project" value="InterPro"/>
</dbReference>
<protein>
    <recommendedName>
        <fullName evidence="9">Intracellular protein transport protein USO1</fullName>
    </recommendedName>
</protein>
<dbReference type="EMBL" id="CH981529">
    <property type="protein sequence ID" value="EDK46277.1"/>
    <property type="molecule type" value="Genomic_DNA"/>
</dbReference>
<evidence type="ECO:0000256" key="2">
    <source>
        <dbReference type="ARBA" id="ARBA00023034"/>
    </source>
</evidence>
<dbReference type="eggNOG" id="KOG0946">
    <property type="taxonomic scope" value="Eukaryota"/>
</dbReference>
<sequence>MEYINNILGSQSQVQLVEEAIPTLCSRLQHATLVSDRRSAVLGLKSFSRQYRESVVEHGLRPLISTFKKDSENIALAKALLETFLILLIRGEDTEEDATRGWISQQLRQQNGKYPSPLLMEEFSLDQLSLWIADAILQDPEMLSLLIQELTEDDYHLKFYALQLLEFLVLSRSSRAKDVLLHAPTAMSSICAVLNDTNEPVRNEAILLLMALVNNNFNIQKLVAFENTFETLFNIIDEEGGIRGSILVQDCLTLITNLLLYNASNQKYFMETQCVPGLTRLLDEAVFDELAPGSSGFDSSEELNPNLNGALDAPVPMVWTEQRVQNMRICLEIGRLLVAENNELIMQNQDKLFKEGFHYVILKLIFSSLTENSVRATALLTAADAIRGNHNIQYEFSKIDVPYIDPCLPVQTQANNPPVLVPLALLNWCLFINSVHLFDVRISASYCLQAYFKNNQEAKLAFLKDQISAYHSENYYPLNEESNEELNKEEKEEEKKKEQGKDKQEYMDMNGHGTATKDIPYGNIFKSLMEYDAEVKLNPYKVWFSACILMYIFEDEPENKNIARAVMTGNENSGEEVMASIQAMSELLVTTFEDMDQRVSIGYLMLLTTWIFEDFDAVNDFLNDESTVKSILAFLSNNTSETNSIVHGMTAMLLGIAYEFSSKDSPIKRQDLHALLVKSIGMDNYAHKINQLTANPVFKYFDETLNFVSVQDESGLPDVYFDQCYVELMREHMTRIKRALFHDPAAEPRGRISYEVFEEVDMKLAEVSNRLEQERADSATKEALHKLEVEKLTTTTKELQQKLEETNVDLEKVKVELSTVRDKHSTSSKELLELKKIKEGLEKNHLDYKKELEETKTKISQLKSQLSLTETKLKTTEEAKKKLEDGVNGMTKDLFQLKKQNSEWDNKVKASEKETRNVKNEAEKIKKDLEHRLRKIQEERDAANKVVSESKEEISILKKSITSLELQLANKTVDANKLTMEKDHFAAKIKEQEKQVSLLSGQLQEKSLQFTELESSLTEVKEQKASADIEVEKLSSKLKRAREDLIHHESEMKEKLDRAKDDIENLEEKIKNFETEIQKKEKELEKHNDLEKQIDRLNTELTNRDEEIKKHQASLSEKEKEVDSKKLLEAKILELEGELKEAKNEALTLKKEHDKTIEDLKQNEKTINEESKVLVKKIAALESDKKSLQNEISELKEKLSQSEKVQEDLKDLKKQFAELEKSKSKLELDLKSLQKVLDDKSKLEQATSNELTDIVEKLKKENLAMEEKISGLEKEVESGTSLKDENQGLKTKIDELEDKIKGLDTDKGKLESTFQEVKVEKAQLDKEIEALTADKKRLIKEAESFKSLQTDNQNRFEKRIDKLEEEKIDLSNQIEKLQEEKDAYKAKQLADEKKITNLSKEKSDALSQLEKLQLDLKSTKEEAKTVSDQNLELEKNILESKTKLDAVFEKVSTLESKNAGLEEEIKNLKQRITSLVPKSEIDDLMLLMADLDEKKNKYAKRLKQLGHEISDDDDSSEEEEDDEDDEEDEDE</sequence>
<dbReference type="InterPro" id="IPR011989">
    <property type="entry name" value="ARM-like"/>
</dbReference>
<dbReference type="PANTHER" id="PTHR10013">
    <property type="entry name" value="GENERAL VESICULAR TRANSPORT FACTOR P115"/>
    <property type="match status" value="1"/>
</dbReference>
<dbReference type="SUPFAM" id="SSF48371">
    <property type="entry name" value="ARM repeat"/>
    <property type="match status" value="1"/>
</dbReference>
<evidence type="ECO:0000256" key="3">
    <source>
        <dbReference type="ARBA" id="ARBA00023054"/>
    </source>
</evidence>
<keyword evidence="3" id="KW-0175">Coiled coil</keyword>
<dbReference type="InterPro" id="IPR006953">
    <property type="entry name" value="Vesicle_Uso1_P115_head"/>
</dbReference>
<feature type="domain" description="Uso1/p115-like vesicle tethering protein C-terminal" evidence="6">
    <location>
        <begin position="1393"/>
        <end position="1525"/>
    </location>
</feature>
<dbReference type="InterPro" id="IPR016024">
    <property type="entry name" value="ARM-type_fold"/>
</dbReference>
<dbReference type="VEuPathDB" id="FungiDB:LELG_04458"/>
<evidence type="ECO:0000259" key="6">
    <source>
        <dbReference type="Pfam" id="PF04871"/>
    </source>
</evidence>
<keyword evidence="8" id="KW-1185">Reference proteome</keyword>
<dbReference type="OMA" id="WLWEDPK"/>
<feature type="compositionally biased region" description="Acidic residues" evidence="4">
    <location>
        <begin position="1510"/>
        <end position="1531"/>
    </location>
</feature>
<feature type="region of interest" description="Disordered" evidence="4">
    <location>
        <begin position="478"/>
        <end position="508"/>
    </location>
</feature>
<feature type="region of interest" description="Disordered" evidence="4">
    <location>
        <begin position="1504"/>
        <end position="1531"/>
    </location>
</feature>
<dbReference type="Gene3D" id="1.25.10.10">
    <property type="entry name" value="Leucine-rich Repeat Variant"/>
    <property type="match status" value="1"/>
</dbReference>
<evidence type="ECO:0000259" key="5">
    <source>
        <dbReference type="Pfam" id="PF04869"/>
    </source>
</evidence>
<feature type="compositionally biased region" description="Basic and acidic residues" evidence="4">
    <location>
        <begin position="485"/>
        <end position="506"/>
    </location>
</feature>
<keyword evidence="2" id="KW-0333">Golgi apparatus</keyword>
<dbReference type="InParanoid" id="A5E4B9"/>
<dbReference type="GO" id="GO:0006886">
    <property type="term" value="P:intracellular protein transport"/>
    <property type="evidence" value="ECO:0007669"/>
    <property type="project" value="InterPro"/>
</dbReference>
<reference evidence="7 8" key="1">
    <citation type="journal article" date="2009" name="Nature">
        <title>Evolution of pathogenicity and sexual reproduction in eight Candida genomes.</title>
        <authorList>
            <person name="Butler G."/>
            <person name="Rasmussen M.D."/>
            <person name="Lin M.F."/>
            <person name="Santos M.A."/>
            <person name="Sakthikumar S."/>
            <person name="Munro C.A."/>
            <person name="Rheinbay E."/>
            <person name="Grabherr M."/>
            <person name="Forche A."/>
            <person name="Reedy J.L."/>
            <person name="Agrafioti I."/>
            <person name="Arnaud M.B."/>
            <person name="Bates S."/>
            <person name="Brown A.J."/>
            <person name="Brunke S."/>
            <person name="Costanzo M.C."/>
            <person name="Fitzpatrick D.A."/>
            <person name="de Groot P.W."/>
            <person name="Harris D."/>
            <person name="Hoyer L.L."/>
            <person name="Hube B."/>
            <person name="Klis F.M."/>
            <person name="Kodira C."/>
            <person name="Lennard N."/>
            <person name="Logue M.E."/>
            <person name="Martin R."/>
            <person name="Neiman A.M."/>
            <person name="Nikolaou E."/>
            <person name="Quail M.A."/>
            <person name="Quinn J."/>
            <person name="Santos M.C."/>
            <person name="Schmitzberger F.F."/>
            <person name="Sherlock G."/>
            <person name="Shah P."/>
            <person name="Silverstein K.A."/>
            <person name="Skrzypek M.S."/>
            <person name="Soll D."/>
            <person name="Staggs R."/>
            <person name="Stansfield I."/>
            <person name="Stumpf M.P."/>
            <person name="Sudbery P.E."/>
            <person name="Srikantha T."/>
            <person name="Zeng Q."/>
            <person name="Berman J."/>
            <person name="Berriman M."/>
            <person name="Heitman J."/>
            <person name="Gow N.A."/>
            <person name="Lorenz M.C."/>
            <person name="Birren B.W."/>
            <person name="Kellis M."/>
            <person name="Cuomo C.A."/>
        </authorList>
    </citation>
    <scope>NUCLEOTIDE SEQUENCE [LARGE SCALE GENOMIC DNA]</scope>
    <source>
        <strain evidence="8">ATCC 11503 / BCRC 21390 / CBS 2605 / JCM 1781 / NBRC 1676 / NRRL YB-4239</strain>
    </source>
</reference>